<proteinExistence type="predicted"/>
<evidence type="ECO:0000259" key="1">
    <source>
        <dbReference type="Pfam" id="PF04101"/>
    </source>
</evidence>
<reference evidence="2 3" key="1">
    <citation type="submission" date="2013-08" db="EMBL/GenBank/DDBJ databases">
        <title>Genome sequencing of Cellulomonas bogoriensis 69B4.</title>
        <authorList>
            <person name="Chen F."/>
            <person name="Li Y."/>
            <person name="Wang G."/>
        </authorList>
    </citation>
    <scope>NUCLEOTIDE SEQUENCE [LARGE SCALE GENOMIC DNA]</scope>
    <source>
        <strain evidence="2 3">69B4</strain>
    </source>
</reference>
<feature type="domain" description="Glycosyl transferase family 28 C-terminal" evidence="1">
    <location>
        <begin position="182"/>
        <end position="296"/>
    </location>
</feature>
<dbReference type="Gene3D" id="3.40.50.2000">
    <property type="entry name" value="Glycogen Phosphorylase B"/>
    <property type="match status" value="1"/>
</dbReference>
<protein>
    <submittedName>
        <fullName evidence="2">Glycosyltransferase</fullName>
    </submittedName>
</protein>
<dbReference type="GO" id="GO:0016758">
    <property type="term" value="F:hexosyltransferase activity"/>
    <property type="evidence" value="ECO:0007669"/>
    <property type="project" value="InterPro"/>
</dbReference>
<dbReference type="AlphaFoldDB" id="A0A0A0BUU5"/>
<dbReference type="OrthoDB" id="555447at2"/>
<accession>A0A0A0BUU5</accession>
<keyword evidence="3" id="KW-1185">Reference proteome</keyword>
<sequence>MLTPDTDSTRTTSTPVPAFVATTGGHLVQLSLMAPVLEPERHENALWITHRTPQSESMLAGRDVMYVPTIRSRDFRNVARSTPSVLRELRRHSVDTVYSTGAAIALAALPGARLAGARPRYIESLARSTGPSLAGKVLQLLPWVPLYTQYPQNARGRWRYDRSLLDSFDVEDAGGTRVPRRVFITLGTARPWQFRRLVERMIEILPEGTEAVWQTGATDVADLPIDARPMLSDEEFRAEIERADVVVTHSGCGTFIRCLEAGKIPIMVPRRAARQEHVDDHQVQIAAVAQQRGLALSREVDDLTAEDLRHVTGLRARPADPLDSSTSRQVA</sequence>
<comment type="caution">
    <text evidence="2">The sequence shown here is derived from an EMBL/GenBank/DDBJ whole genome shotgun (WGS) entry which is preliminary data.</text>
</comment>
<keyword evidence="2" id="KW-0808">Transferase</keyword>
<organism evidence="2 3">
    <name type="scientific">Cellulomonas bogoriensis 69B4 = DSM 16987</name>
    <dbReference type="NCBI Taxonomy" id="1386082"/>
    <lineage>
        <taxon>Bacteria</taxon>
        <taxon>Bacillati</taxon>
        <taxon>Actinomycetota</taxon>
        <taxon>Actinomycetes</taxon>
        <taxon>Micrococcales</taxon>
        <taxon>Cellulomonadaceae</taxon>
        <taxon>Cellulomonas</taxon>
    </lineage>
</organism>
<dbReference type="Proteomes" id="UP000054314">
    <property type="component" value="Unassembled WGS sequence"/>
</dbReference>
<dbReference type="EMBL" id="AXCZ01000099">
    <property type="protein sequence ID" value="KGM12168.1"/>
    <property type="molecule type" value="Genomic_DNA"/>
</dbReference>
<dbReference type="Pfam" id="PF04101">
    <property type="entry name" value="Glyco_tran_28_C"/>
    <property type="match status" value="1"/>
</dbReference>
<name>A0A0A0BUU5_9CELL</name>
<dbReference type="RefSeq" id="WP_156968479.1">
    <property type="nucleotide sequence ID" value="NZ_AXCZ01000099.1"/>
</dbReference>
<evidence type="ECO:0000313" key="2">
    <source>
        <dbReference type="EMBL" id="KGM12168.1"/>
    </source>
</evidence>
<evidence type="ECO:0000313" key="3">
    <source>
        <dbReference type="Proteomes" id="UP000054314"/>
    </source>
</evidence>
<dbReference type="SUPFAM" id="SSF53756">
    <property type="entry name" value="UDP-Glycosyltransferase/glycogen phosphorylase"/>
    <property type="match status" value="1"/>
</dbReference>
<dbReference type="InterPro" id="IPR007235">
    <property type="entry name" value="Glyco_trans_28_C"/>
</dbReference>
<gene>
    <name evidence="2" type="ORF">N869_02090</name>
</gene>